<feature type="domain" description="Sushi" evidence="5">
    <location>
        <begin position="84"/>
        <end position="143"/>
    </location>
</feature>
<protein>
    <submittedName>
        <fullName evidence="6">CUB and sushi domain-containing protein 1</fullName>
    </submittedName>
</protein>
<gene>
    <name evidence="6" type="primary">CSMD1</name>
    <name evidence="6" type="ORF">E2C01_035591</name>
</gene>
<dbReference type="InterPro" id="IPR051277">
    <property type="entry name" value="SEZ6_CSMD_C4BPB_Regulators"/>
</dbReference>
<evidence type="ECO:0000313" key="6">
    <source>
        <dbReference type="EMBL" id="MPC41980.1"/>
    </source>
</evidence>
<dbReference type="PANTHER" id="PTHR45656:SF4">
    <property type="entry name" value="PROTEIN CBR-CLEC-78"/>
    <property type="match status" value="1"/>
</dbReference>
<name>A0A5B7F3J9_PORTR</name>
<keyword evidence="7" id="KW-1185">Reference proteome</keyword>
<feature type="disulfide bond" evidence="4">
    <location>
        <begin position="114"/>
        <end position="141"/>
    </location>
</feature>
<evidence type="ECO:0000256" key="4">
    <source>
        <dbReference type="PROSITE-ProRule" id="PRU00302"/>
    </source>
</evidence>
<evidence type="ECO:0000259" key="5">
    <source>
        <dbReference type="PROSITE" id="PS50923"/>
    </source>
</evidence>
<comment type="caution">
    <text evidence="4">Lacks conserved residue(s) required for the propagation of feature annotation.</text>
</comment>
<evidence type="ECO:0000256" key="1">
    <source>
        <dbReference type="ARBA" id="ARBA00022729"/>
    </source>
</evidence>
<proteinExistence type="predicted"/>
<feature type="domain" description="Sushi" evidence="5">
    <location>
        <begin position="8"/>
        <end position="67"/>
    </location>
</feature>
<dbReference type="AlphaFoldDB" id="A0A5B7F3J9"/>
<dbReference type="Gene3D" id="2.10.70.10">
    <property type="entry name" value="Complement Module, domain 1"/>
    <property type="match status" value="2"/>
</dbReference>
<dbReference type="SMART" id="SM00032">
    <property type="entry name" value="CCP"/>
    <property type="match status" value="2"/>
</dbReference>
<dbReference type="EMBL" id="VSRR010005261">
    <property type="protein sequence ID" value="MPC41980.1"/>
    <property type="molecule type" value="Genomic_DNA"/>
</dbReference>
<accession>A0A5B7F3J9</accession>
<dbReference type="CDD" id="cd00033">
    <property type="entry name" value="CCP"/>
    <property type="match status" value="2"/>
</dbReference>
<keyword evidence="3 4" id="KW-1015">Disulfide bond</keyword>
<dbReference type="PANTHER" id="PTHR45656">
    <property type="entry name" value="PROTEIN CBR-CLEC-78"/>
    <property type="match status" value="1"/>
</dbReference>
<dbReference type="InterPro" id="IPR035976">
    <property type="entry name" value="Sushi/SCR/CCP_sf"/>
</dbReference>
<dbReference type="InterPro" id="IPR000436">
    <property type="entry name" value="Sushi_SCR_CCP_dom"/>
</dbReference>
<keyword evidence="4" id="KW-0768">Sushi</keyword>
<keyword evidence="2" id="KW-0677">Repeat</keyword>
<keyword evidence="1" id="KW-0732">Signal</keyword>
<dbReference type="PROSITE" id="PS50923">
    <property type="entry name" value="SUSHI"/>
    <property type="match status" value="2"/>
</dbReference>
<evidence type="ECO:0000256" key="2">
    <source>
        <dbReference type="ARBA" id="ARBA00022737"/>
    </source>
</evidence>
<reference evidence="6 7" key="1">
    <citation type="submission" date="2019-05" db="EMBL/GenBank/DDBJ databases">
        <title>Another draft genome of Portunus trituberculatus and its Hox gene families provides insights of decapod evolution.</title>
        <authorList>
            <person name="Jeong J.-H."/>
            <person name="Song I."/>
            <person name="Kim S."/>
            <person name="Choi T."/>
            <person name="Kim D."/>
            <person name="Ryu S."/>
            <person name="Kim W."/>
        </authorList>
    </citation>
    <scope>NUCLEOTIDE SEQUENCE [LARGE SCALE GENOMIC DNA]</scope>
    <source>
        <tissue evidence="6">Muscle</tissue>
    </source>
</reference>
<dbReference type="SUPFAM" id="SSF57535">
    <property type="entry name" value="Complement control module/SCR domain"/>
    <property type="match status" value="2"/>
</dbReference>
<comment type="caution">
    <text evidence="6">The sequence shown here is derived from an EMBL/GenBank/DDBJ whole genome shotgun (WGS) entry which is preliminary data.</text>
</comment>
<evidence type="ECO:0000313" key="7">
    <source>
        <dbReference type="Proteomes" id="UP000324222"/>
    </source>
</evidence>
<organism evidence="6 7">
    <name type="scientific">Portunus trituberculatus</name>
    <name type="common">Swimming crab</name>
    <name type="synonym">Neptunus trituberculatus</name>
    <dbReference type="NCBI Taxonomy" id="210409"/>
    <lineage>
        <taxon>Eukaryota</taxon>
        <taxon>Metazoa</taxon>
        <taxon>Ecdysozoa</taxon>
        <taxon>Arthropoda</taxon>
        <taxon>Crustacea</taxon>
        <taxon>Multicrustacea</taxon>
        <taxon>Malacostraca</taxon>
        <taxon>Eumalacostraca</taxon>
        <taxon>Eucarida</taxon>
        <taxon>Decapoda</taxon>
        <taxon>Pleocyemata</taxon>
        <taxon>Brachyura</taxon>
        <taxon>Eubrachyura</taxon>
        <taxon>Portunoidea</taxon>
        <taxon>Portunidae</taxon>
        <taxon>Portuninae</taxon>
        <taxon>Portunus</taxon>
    </lineage>
</organism>
<sequence length="198" mass="21504">MASCVVEVNCGSPGLLYNGWTEGSKTILGAVVEFRCHDNMLYEGHPNHRATCLQNGTWSHPLPKCFGRCVGHKGKYEVWGIAGIDCGHPGHLSNGWLENIDQGTALGSSIIFRCFANMSIVGDQSTVCQADGSWSKPLPMCLGELADTGKQPSPVQPRPASLSPPLVVPSNPVHNCLVPAQFSPFQFTLLWYNLIHFK</sequence>
<dbReference type="Proteomes" id="UP000324222">
    <property type="component" value="Unassembled WGS sequence"/>
</dbReference>
<dbReference type="Pfam" id="PF00084">
    <property type="entry name" value="Sushi"/>
    <property type="match status" value="2"/>
</dbReference>
<evidence type="ECO:0000256" key="3">
    <source>
        <dbReference type="ARBA" id="ARBA00023157"/>
    </source>
</evidence>